<dbReference type="InterPro" id="IPR029063">
    <property type="entry name" value="SAM-dependent_MTases_sf"/>
</dbReference>
<evidence type="ECO:0000256" key="3">
    <source>
        <dbReference type="ARBA" id="ARBA00022679"/>
    </source>
</evidence>
<dbReference type="InterPro" id="IPR046818">
    <property type="entry name" value="MmeI_C"/>
</dbReference>
<evidence type="ECO:0000256" key="1">
    <source>
        <dbReference type="ARBA" id="ARBA00011900"/>
    </source>
</evidence>
<sequence>MTKPLSLNELRSRCAEFAIEWRDSSGDERQEAQSFVRDLLAAFGITETRAALYEKRAQRTSTGGQGYIDALVPGLLLIEMKSAGKNLGLAEIQALDYVDDLPDTEQPRYVLTSDFKRFRLLDLLAPKGADTVEFSLDELPKHTESLAFLAGYETRTFGSGEQEAASIKAAKIMAELYESLEGSGYDDHEASIFLVRVLFSLYADDSGIWERDLFTEFIEMRTTSDGTDLGAQLTMLFQVMNQPRERRASTLDELLARFPYVNGGIFSEPLSIPSFDRVMRDKMLAACAFNWSSISPAIFGSLFQAVKSPQARRELGEHYTTETNIRKTIDPLFFDELTERFTAAQHDTKMLKKLRAELANLRLLDPACGCGNFLVVAYRDLRALELRILLRLQELGDTSQIPLFFERDDLAVKLEHMAGIEVEEWPARIAATALRLVDHQANMQMELALGKAPDTLPLDTISVIHVGNALRMDWNEVVPASDSTIVMGNPPFIGMSWMNKVQQADNRQVFTPINEAKGLRTGRLDYVACWYAKAADLIAKRPLSRVAFVSTNSITQGEQARTMVPLLERLGCEVDFGHRTFKWTSEAPGAAAVHCVIVGFSSAKRPNKRRRLFSYPSITGQPIETVPERLNFYLFDGPNNVPVKLSKPLVEGMPNAHKGSQPTDGGHLLLDEAQMCEAVQIPEVAPYVRQFVQARDMLQGSPRRWCLWLGDAQPQHLRHPFIKNRLDQVAEARLKSPTASVQEYAAKPALFTQNRQPKGPYFALPEVSSENRRWIPGTFFDSDVIAGNKLIIFPDAKPWHAALLQSSMFMAWVETFAGRLESRYSLAPGLAYFPIPWPEFDERARQQLTDRIDQIFEARESYRDATLADLYDPAAMPANLLDAHTALDRAVDKAFGAASLLRSNDERLALLFEHNNARMTESGT</sequence>
<evidence type="ECO:0000259" key="9">
    <source>
        <dbReference type="Pfam" id="PF20473"/>
    </source>
</evidence>
<accession>A0A939LW91</accession>
<comment type="caution">
    <text evidence="10">The sequence shown here is derived from an EMBL/GenBank/DDBJ whole genome shotgun (WGS) entry which is preliminary data.</text>
</comment>
<dbReference type="Pfam" id="PF20464">
    <property type="entry name" value="MmeI_N"/>
    <property type="match status" value="1"/>
</dbReference>
<evidence type="ECO:0000256" key="2">
    <source>
        <dbReference type="ARBA" id="ARBA00022603"/>
    </source>
</evidence>
<dbReference type="EC" id="2.1.1.72" evidence="1"/>
<feature type="domain" description="MmeI-like C-terminal" evidence="8">
    <location>
        <begin position="843"/>
        <end position="916"/>
    </location>
</feature>
<dbReference type="Pfam" id="PF20466">
    <property type="entry name" value="MmeI_TRD"/>
    <property type="match status" value="1"/>
</dbReference>
<dbReference type="Proteomes" id="UP000664398">
    <property type="component" value="Unassembled WGS sequence"/>
</dbReference>
<evidence type="ECO:0000259" key="7">
    <source>
        <dbReference type="Pfam" id="PF20466"/>
    </source>
</evidence>
<dbReference type="GO" id="GO:0009007">
    <property type="term" value="F:site-specific DNA-methyltransferase (adenine-specific) activity"/>
    <property type="evidence" value="ECO:0007669"/>
    <property type="project" value="UniProtKB-EC"/>
</dbReference>
<evidence type="ECO:0000313" key="11">
    <source>
        <dbReference type="Proteomes" id="UP000664398"/>
    </source>
</evidence>
<dbReference type="Gene3D" id="3.40.50.150">
    <property type="entry name" value="Vaccinia Virus protein VP39"/>
    <property type="match status" value="1"/>
</dbReference>
<feature type="domain" description="MmeI-like N-terminal" evidence="5">
    <location>
        <begin position="14"/>
        <end position="181"/>
    </location>
</feature>
<dbReference type="GO" id="GO:0032259">
    <property type="term" value="P:methylation"/>
    <property type="evidence" value="ECO:0007669"/>
    <property type="project" value="UniProtKB-KW"/>
</dbReference>
<feature type="domain" description="MmeI-like target recognition" evidence="7">
    <location>
        <begin position="640"/>
        <end position="839"/>
    </location>
</feature>
<dbReference type="AlphaFoldDB" id="A0A939LW91"/>
<dbReference type="RefSeq" id="WP_208046357.1">
    <property type="nucleotide sequence ID" value="NZ_JAGDYL010000020.1"/>
</dbReference>
<dbReference type="InterPro" id="IPR050953">
    <property type="entry name" value="N4_N6_ade-DNA_methylase"/>
</dbReference>
<keyword evidence="3" id="KW-0808">Transferase</keyword>
<proteinExistence type="predicted"/>
<keyword evidence="11" id="KW-1185">Reference proteome</keyword>
<dbReference type="InterPro" id="IPR046817">
    <property type="entry name" value="MmeI_N"/>
</dbReference>
<dbReference type="Pfam" id="PF20473">
    <property type="entry name" value="MmeI_Mtase"/>
    <property type="match status" value="1"/>
</dbReference>
<gene>
    <name evidence="10" type="ORF">J4H91_11245</name>
</gene>
<reference evidence="10" key="1">
    <citation type="submission" date="2021-03" db="EMBL/GenBank/DDBJ databases">
        <title>Leucobacter chromiisoli sp. nov., isolated from chromium-containing soil of chemical plant.</title>
        <authorList>
            <person name="Xu Z."/>
        </authorList>
    </citation>
    <scope>NUCLEOTIDE SEQUENCE</scope>
    <source>
        <strain evidence="10">A2</strain>
    </source>
</reference>
<dbReference type="InterPro" id="IPR046820">
    <property type="entry name" value="MmeI_TRD"/>
</dbReference>
<feature type="domain" description="MmeI-like helicase spacer" evidence="6">
    <location>
        <begin position="188"/>
        <end position="266"/>
    </location>
</feature>
<evidence type="ECO:0000313" key="10">
    <source>
        <dbReference type="EMBL" id="MBO1805885.1"/>
    </source>
</evidence>
<organism evidence="10 11">
    <name type="scientific">Leucobacter ruminantium</name>
    <dbReference type="NCBI Taxonomy" id="1289170"/>
    <lineage>
        <taxon>Bacteria</taxon>
        <taxon>Bacillati</taxon>
        <taxon>Actinomycetota</taxon>
        <taxon>Actinomycetes</taxon>
        <taxon>Micrococcales</taxon>
        <taxon>Microbacteriaceae</taxon>
        <taxon>Leucobacter</taxon>
    </lineage>
</organism>
<evidence type="ECO:0000259" key="8">
    <source>
        <dbReference type="Pfam" id="PF20467"/>
    </source>
</evidence>
<dbReference type="Pfam" id="PF20467">
    <property type="entry name" value="MmeI_C"/>
    <property type="match status" value="1"/>
</dbReference>
<comment type="catalytic activity">
    <reaction evidence="4">
        <text>a 2'-deoxyadenosine in DNA + S-adenosyl-L-methionine = an N(6)-methyl-2'-deoxyadenosine in DNA + S-adenosyl-L-homocysteine + H(+)</text>
        <dbReference type="Rhea" id="RHEA:15197"/>
        <dbReference type="Rhea" id="RHEA-COMP:12418"/>
        <dbReference type="Rhea" id="RHEA-COMP:12419"/>
        <dbReference type="ChEBI" id="CHEBI:15378"/>
        <dbReference type="ChEBI" id="CHEBI:57856"/>
        <dbReference type="ChEBI" id="CHEBI:59789"/>
        <dbReference type="ChEBI" id="CHEBI:90615"/>
        <dbReference type="ChEBI" id="CHEBI:90616"/>
        <dbReference type="EC" id="2.1.1.72"/>
    </reaction>
</comment>
<keyword evidence="2 10" id="KW-0489">Methyltransferase</keyword>
<dbReference type="InterPro" id="IPR046819">
    <property type="entry name" value="MmeI_hel"/>
</dbReference>
<evidence type="ECO:0000259" key="5">
    <source>
        <dbReference type="Pfam" id="PF20464"/>
    </source>
</evidence>
<feature type="domain" description="MmeI-like DNA-methyltransferase" evidence="9">
    <location>
        <begin position="343"/>
        <end position="613"/>
    </location>
</feature>
<name>A0A939LW91_9MICO</name>
<protein>
    <recommendedName>
        <fullName evidence="1">site-specific DNA-methyltransferase (adenine-specific)</fullName>
        <ecNumber evidence="1">2.1.1.72</ecNumber>
    </recommendedName>
</protein>
<evidence type="ECO:0000256" key="4">
    <source>
        <dbReference type="ARBA" id="ARBA00047942"/>
    </source>
</evidence>
<dbReference type="Pfam" id="PF20465">
    <property type="entry name" value="MmeI_hel"/>
    <property type="match status" value="1"/>
</dbReference>
<dbReference type="SUPFAM" id="SSF53335">
    <property type="entry name" value="S-adenosyl-L-methionine-dependent methyltransferases"/>
    <property type="match status" value="1"/>
</dbReference>
<dbReference type="PANTHER" id="PTHR33841:SF1">
    <property type="entry name" value="DNA METHYLTRANSFERASE A"/>
    <property type="match status" value="1"/>
</dbReference>
<dbReference type="InterPro" id="IPR046816">
    <property type="entry name" value="MmeI_Mtase"/>
</dbReference>
<dbReference type="PANTHER" id="PTHR33841">
    <property type="entry name" value="DNA METHYLTRANSFERASE YEEA-RELATED"/>
    <property type="match status" value="1"/>
</dbReference>
<dbReference type="EMBL" id="JAGDYL010000020">
    <property type="protein sequence ID" value="MBO1805885.1"/>
    <property type="molecule type" value="Genomic_DNA"/>
</dbReference>
<evidence type="ECO:0000259" key="6">
    <source>
        <dbReference type="Pfam" id="PF20465"/>
    </source>
</evidence>